<keyword evidence="16" id="KW-1185">Reference proteome</keyword>
<feature type="region of interest" description="Disordered" evidence="13">
    <location>
        <begin position="410"/>
        <end position="440"/>
    </location>
</feature>
<feature type="region of interest" description="Disordered" evidence="13">
    <location>
        <begin position="1238"/>
        <end position="1265"/>
    </location>
</feature>
<comment type="function">
    <text evidence="1">May be involved in transcriptional regulation.</text>
</comment>
<dbReference type="RefSeq" id="XP_011672089.1">
    <property type="nucleotide sequence ID" value="XM_011673787.2"/>
</dbReference>
<dbReference type="FunFam" id="3.30.160.60:FF:001016">
    <property type="entry name" value="zinc finger protein 850-like"/>
    <property type="match status" value="1"/>
</dbReference>
<dbReference type="Gene3D" id="3.30.160.60">
    <property type="entry name" value="Classic Zinc Finger"/>
    <property type="match status" value="26"/>
</dbReference>
<keyword evidence="5" id="KW-0677">Repeat</keyword>
<evidence type="ECO:0000256" key="2">
    <source>
        <dbReference type="ARBA" id="ARBA00004123"/>
    </source>
</evidence>
<dbReference type="GeneID" id="100890022"/>
<keyword evidence="7" id="KW-0862">Zinc</keyword>
<evidence type="ECO:0000256" key="13">
    <source>
        <dbReference type="SAM" id="MobiDB-lite"/>
    </source>
</evidence>
<dbReference type="InParanoid" id="A0A7M7HMI6"/>
<dbReference type="SUPFAM" id="SSF57667">
    <property type="entry name" value="beta-beta-alpha zinc fingers"/>
    <property type="match status" value="15"/>
</dbReference>
<feature type="domain" description="C2H2-type" evidence="14">
    <location>
        <begin position="206"/>
        <end position="233"/>
    </location>
</feature>
<feature type="domain" description="C2H2-type" evidence="14">
    <location>
        <begin position="1197"/>
        <end position="1224"/>
    </location>
</feature>
<feature type="compositionally biased region" description="Acidic residues" evidence="13">
    <location>
        <begin position="1665"/>
        <end position="1696"/>
    </location>
</feature>
<dbReference type="PROSITE" id="PS00028">
    <property type="entry name" value="ZINC_FINGER_C2H2_1"/>
    <property type="match status" value="30"/>
</dbReference>
<dbReference type="Pfam" id="PF00096">
    <property type="entry name" value="zf-C2H2"/>
    <property type="match status" value="17"/>
</dbReference>
<feature type="domain" description="C2H2-type" evidence="14">
    <location>
        <begin position="1835"/>
        <end position="1862"/>
    </location>
</feature>
<name>A0A7M7HMI6_STRPU</name>
<dbReference type="FunFam" id="3.30.160.60:FF:001818">
    <property type="entry name" value="GDNF-inducible zinc finger protein 1 isoform X1"/>
    <property type="match status" value="2"/>
</dbReference>
<feature type="domain" description="C2H2-type" evidence="14">
    <location>
        <begin position="658"/>
        <end position="685"/>
    </location>
</feature>
<dbReference type="Pfam" id="PF13912">
    <property type="entry name" value="zf-C2H2_6"/>
    <property type="match status" value="1"/>
</dbReference>
<dbReference type="FunFam" id="3.30.160.60:FF:000624">
    <property type="entry name" value="zinc finger protein 697"/>
    <property type="match status" value="1"/>
</dbReference>
<dbReference type="FunFam" id="3.30.160.60:FF:004805">
    <property type="match status" value="1"/>
</dbReference>
<evidence type="ECO:0000256" key="10">
    <source>
        <dbReference type="ARBA" id="ARBA00023163"/>
    </source>
</evidence>
<feature type="domain" description="C2H2-type" evidence="14">
    <location>
        <begin position="262"/>
        <end position="290"/>
    </location>
</feature>
<dbReference type="InterPro" id="IPR051643">
    <property type="entry name" value="Transcr_Reg_ZincFinger"/>
</dbReference>
<dbReference type="PANTHER" id="PTHR24396">
    <property type="entry name" value="ZINC FINGER PROTEIN"/>
    <property type="match status" value="1"/>
</dbReference>
<evidence type="ECO:0000256" key="3">
    <source>
        <dbReference type="ARBA" id="ARBA00006991"/>
    </source>
</evidence>
<dbReference type="CTD" id="7776"/>
<dbReference type="EnsemblMetazoa" id="XM_011673787">
    <property type="protein sequence ID" value="XP_011672089"/>
    <property type="gene ID" value="LOC100890022"/>
</dbReference>
<dbReference type="OMA" id="HEINDKP"/>
<comment type="subcellular location">
    <subcellularLocation>
        <location evidence="2">Nucleus</location>
    </subcellularLocation>
</comment>
<feature type="domain" description="C2H2-type" evidence="14">
    <location>
        <begin position="1045"/>
        <end position="1072"/>
    </location>
</feature>
<feature type="domain" description="C2H2-type" evidence="14">
    <location>
        <begin position="41"/>
        <end position="70"/>
    </location>
</feature>
<evidence type="ECO:0000256" key="5">
    <source>
        <dbReference type="ARBA" id="ARBA00022737"/>
    </source>
</evidence>
<feature type="domain" description="C2H2-type" evidence="14">
    <location>
        <begin position="567"/>
        <end position="594"/>
    </location>
</feature>
<evidence type="ECO:0000256" key="1">
    <source>
        <dbReference type="ARBA" id="ARBA00003767"/>
    </source>
</evidence>
<feature type="domain" description="C2H2-type" evidence="14">
    <location>
        <begin position="1737"/>
        <end position="1767"/>
    </location>
</feature>
<dbReference type="PANTHER" id="PTHR24396:SF19">
    <property type="entry name" value="FI01119P"/>
    <property type="match status" value="1"/>
</dbReference>
<feature type="region of interest" description="Disordered" evidence="13">
    <location>
        <begin position="1779"/>
        <end position="1821"/>
    </location>
</feature>
<evidence type="ECO:0000313" key="16">
    <source>
        <dbReference type="Proteomes" id="UP000007110"/>
    </source>
</evidence>
<evidence type="ECO:0000256" key="6">
    <source>
        <dbReference type="ARBA" id="ARBA00022771"/>
    </source>
</evidence>
<dbReference type="FunFam" id="3.30.160.60:FF:003472">
    <property type="entry name" value="Zinc finger protein 985"/>
    <property type="match status" value="1"/>
</dbReference>
<proteinExistence type="inferred from homology"/>
<organism evidence="15 16">
    <name type="scientific">Strongylocentrotus purpuratus</name>
    <name type="common">Purple sea urchin</name>
    <dbReference type="NCBI Taxonomy" id="7668"/>
    <lineage>
        <taxon>Eukaryota</taxon>
        <taxon>Metazoa</taxon>
        <taxon>Echinodermata</taxon>
        <taxon>Eleutherozoa</taxon>
        <taxon>Echinozoa</taxon>
        <taxon>Echinoidea</taxon>
        <taxon>Euechinoidea</taxon>
        <taxon>Echinacea</taxon>
        <taxon>Camarodonta</taxon>
        <taxon>Echinidea</taxon>
        <taxon>Strongylocentrotidae</taxon>
        <taxon>Strongylocentrotus</taxon>
    </lineage>
</organism>
<dbReference type="FunFam" id="3.30.160.60:FF:000226">
    <property type="entry name" value="Zinc finger protein 236 variant"/>
    <property type="match status" value="2"/>
</dbReference>
<dbReference type="FunFam" id="3.30.160.60:FF:004088">
    <property type="match status" value="1"/>
</dbReference>
<feature type="domain" description="C2H2-type" evidence="14">
    <location>
        <begin position="1225"/>
        <end position="1252"/>
    </location>
</feature>
<reference evidence="16" key="1">
    <citation type="submission" date="2015-02" db="EMBL/GenBank/DDBJ databases">
        <title>Genome sequencing for Strongylocentrotus purpuratus.</title>
        <authorList>
            <person name="Murali S."/>
            <person name="Liu Y."/>
            <person name="Vee V."/>
            <person name="English A."/>
            <person name="Wang M."/>
            <person name="Skinner E."/>
            <person name="Han Y."/>
            <person name="Muzny D.M."/>
            <person name="Worley K.C."/>
            <person name="Gibbs R.A."/>
        </authorList>
    </citation>
    <scope>NUCLEOTIDE SEQUENCE</scope>
</reference>
<evidence type="ECO:0000256" key="8">
    <source>
        <dbReference type="ARBA" id="ARBA00023015"/>
    </source>
</evidence>
<protein>
    <recommendedName>
        <fullName evidence="14">C2H2-type domain-containing protein</fullName>
    </recommendedName>
</protein>
<dbReference type="GO" id="GO:0006357">
    <property type="term" value="P:regulation of transcription by RNA polymerase II"/>
    <property type="evidence" value="ECO:0000318"/>
    <property type="project" value="GO_Central"/>
</dbReference>
<accession>A0A7M7HMI6</accession>
<dbReference type="KEGG" id="spu:100890022"/>
<dbReference type="GO" id="GO:0005634">
    <property type="term" value="C:nucleus"/>
    <property type="evidence" value="ECO:0000318"/>
    <property type="project" value="GO_Central"/>
</dbReference>
<keyword evidence="10" id="KW-0804">Transcription</keyword>
<feature type="domain" description="C2H2-type" evidence="14">
    <location>
        <begin position="126"/>
        <end position="153"/>
    </location>
</feature>
<reference evidence="15" key="2">
    <citation type="submission" date="2021-01" db="UniProtKB">
        <authorList>
            <consortium name="EnsemblMetazoa"/>
        </authorList>
    </citation>
    <scope>IDENTIFICATION</scope>
</reference>
<keyword evidence="6 12" id="KW-0863">Zinc-finger</keyword>
<feature type="domain" description="C2H2-type" evidence="14">
    <location>
        <begin position="961"/>
        <end position="988"/>
    </location>
</feature>
<dbReference type="SMART" id="SM00355">
    <property type="entry name" value="ZnF_C2H2"/>
    <property type="match status" value="30"/>
</dbReference>
<feature type="domain" description="C2H2-type" evidence="14">
    <location>
        <begin position="483"/>
        <end position="510"/>
    </location>
</feature>
<feature type="domain" description="C2H2-type" evidence="14">
    <location>
        <begin position="1863"/>
        <end position="1886"/>
    </location>
</feature>
<keyword evidence="8" id="KW-0805">Transcription regulation</keyword>
<feature type="compositionally biased region" description="Low complexity" evidence="13">
    <location>
        <begin position="412"/>
        <end position="422"/>
    </location>
</feature>
<keyword evidence="11" id="KW-0539">Nucleus</keyword>
<evidence type="ECO:0000256" key="11">
    <source>
        <dbReference type="ARBA" id="ARBA00023242"/>
    </source>
</evidence>
<feature type="region of interest" description="Disordered" evidence="13">
    <location>
        <begin position="1652"/>
        <end position="1712"/>
    </location>
</feature>
<feature type="domain" description="C2H2-type" evidence="14">
    <location>
        <begin position="295"/>
        <end position="323"/>
    </location>
</feature>
<evidence type="ECO:0000256" key="12">
    <source>
        <dbReference type="PROSITE-ProRule" id="PRU00042"/>
    </source>
</evidence>
<feature type="domain" description="C2H2-type" evidence="14">
    <location>
        <begin position="1768"/>
        <end position="1795"/>
    </location>
</feature>
<feature type="domain" description="C2H2-type" evidence="14">
    <location>
        <begin position="158"/>
        <end position="181"/>
    </location>
</feature>
<dbReference type="PROSITE" id="PS50157">
    <property type="entry name" value="ZINC_FINGER_C2H2_2"/>
    <property type="match status" value="30"/>
</dbReference>
<dbReference type="OrthoDB" id="6077919at2759"/>
<feature type="domain" description="C2H2-type" evidence="14">
    <location>
        <begin position="714"/>
        <end position="741"/>
    </location>
</feature>
<evidence type="ECO:0000256" key="7">
    <source>
        <dbReference type="ARBA" id="ARBA00022833"/>
    </source>
</evidence>
<feature type="domain" description="C2H2-type" evidence="14">
    <location>
        <begin position="98"/>
        <end position="125"/>
    </location>
</feature>
<feature type="domain" description="C2H2-type" evidence="14">
    <location>
        <begin position="989"/>
        <end position="1016"/>
    </location>
</feature>
<evidence type="ECO:0000259" key="14">
    <source>
        <dbReference type="PROSITE" id="PS50157"/>
    </source>
</evidence>
<feature type="domain" description="C2H2-type" evidence="14">
    <location>
        <begin position="71"/>
        <end position="98"/>
    </location>
</feature>
<keyword evidence="9" id="KW-0238">DNA-binding</keyword>
<feature type="domain" description="C2H2-type" evidence="14">
    <location>
        <begin position="1017"/>
        <end position="1044"/>
    </location>
</feature>
<dbReference type="FunFam" id="3.30.160.60:FF:000128">
    <property type="entry name" value="zinc finger protein 268 isoform X1"/>
    <property type="match status" value="1"/>
</dbReference>
<sequence length="1918" mass="213715">MPRRRFVRLRYRAEDVRLNAEEEASTPAVAAPPKSPGNGPYTCEVVQCAKEYGRWKDLKRHQRSHQFDKLHRCDQCDQSFNVEYNLNLHKATHDVENLVCPECKKKFSRVASLKSHIMLHAKEEVLICPECGDEFGLQRSLNEHLQEHAAEATEPKEHTCKICTEKFPMHYMLKEHMRQKHKPRFRSAVMNTKFVRRNLDRSRFHHGCSFCGKSFSKPSQLERHVRIHTGEKPYKCPHCDKAFNQNGALHVHLTKHTGTKPHSCEFCGQKFAQRGNLRAHIVRVHEINSELEQRFECPQCCCNFRKMSSLNAHISRFHNSEEASSPLLSLKAALSAIQEGADWLDSTVDTPALAGALEQLINMLEENAGEGDPLDRIQEIMSGNTINTDILQQALDNSGVTNNVVEGQTETPAPAAPVAPVAPDAPDPAPEIPTASTTAPTVSTETTVAPANNQLNQLFSFVAEILQRRVMVKRSAPTGSRVHTCNYCAKTFKKPSDLVRHVRIHTNEKPYSCTQCDKTFTVKSTLMSHMKTHAGVKEYKCNVCAKLFATHGSLKIHLRLHTGAKPFECQHCERKFRTTGQRKVHMLCHFKENTEKKTRSAQARAKKLPDLDLPDIPLQEPILITDTGLIQQPPRNSNMYHNYLSDGLQPNNTTDRPYQCTYCQKCFKKSSHLKQHVRSHTGERPYQCMTCMRSFISSGVLKAHERTHVGVKSYKCLICDCLFTTNGSLKRHMSTHTDVRPFMCPYCQKTFKTSVNCKKHMKMHKRELALQAKQQENIEQDPNHVQEIQSIAEQASNLAEHLAIEQASNSILALAQGQLTVGQDGLHGANALNETSLASQALAQQSLAQSNLLSEGLTPEALAQAGLTQNYVNAFTQQTLESLANSQGDITAENQISLQTQQIQQQLEAITGQSASLFSHAVNIQPVQEELPPPPPQETNRLPTTNTSSVFATNEGEKKTYSCHFCEKTFKKSSHLKQHIRSHTGEKPCKCMQCGRSFVSASTLRNHMRTHSGIKSFKCNLCNTSFTTNGSLVRHMNIHTDQRPHTCQQCGEAFRKQLDLKRHLKDHATESDDGEQLEDGKRPRNVIRFNEEEAQQIAKKPLARNATTSERILVQMVNDKNRVSEVLTQEDVLKSRPNFPNRCIHCSKSFKKPCDLVRHVRTHTGEKPFKCTECERTFAVKSTLVCHVRTHKGGKQEVCHICKTTFATVGSLKVHMRLHTGAKPFKCSHCDEQFRTSGSRKQHTENHFKPATARKRKAAEKVTTNKENSIAQQVIVETAHAEVGQQGSQDLQVSQVQVASDQPVLQAIQAHQLNVGNQPQTITMNSAENGAENAAAVLNGLELQLTGTNLGPNLHIQGLDANNITVQIDPTLLQQIQQLQQHNAITLQTGELNLGQASLQLSQPDLSTLIGGQEVNLAHHIHGNIDPQTGLLVQMEPSTLQQQVPQMIRIDTGVGNQQQTIQVQTSSAPSSNHNQAQVVVQNSGIQNIIPSLQNQSFIPSTSGMTTQVVAPPNSVAPFLQGSDVQMTIHDTLAQNVSHGEALMTNKMYTIHTTDRGTHLVQTDTTPSQADTSNLGQSFQLSLSGDQLSLQPNILLQQPNIQNPVEYTPSSSIAHSQEQITISTNGALGDSESSGTVTVNVVDFANLASHENVQTTASSSAAVPLQEEEESGEEDEDDDDVDDEDEEELEEESEDELQYVTEGGNLPSTGPMIAGHHVMREKPAMSAKDAAAAIGSIYPCTVDGCNELFTKMQQLSQHQQQKHKSLRPHSCKVCSKSFKRPGHLRDHMTTHDSEQKKKKAEKKLSGSHSCQQCGKSFGKPSQLERHLRTHTGEKPYSCPECHKAFSQKNSLQIHMNVHTRERPHKCPYCEQSFAQKGNLKTHLVRAHKLSADDVNQTSDAVTGTTTTQEDLDIERLFSA</sequence>
<evidence type="ECO:0000256" key="4">
    <source>
        <dbReference type="ARBA" id="ARBA00022723"/>
    </source>
</evidence>
<dbReference type="FunFam" id="3.30.160.60:FF:000065">
    <property type="entry name" value="B-cell CLL/lymphoma 6, member B"/>
    <property type="match status" value="1"/>
</dbReference>
<feature type="domain" description="C2H2-type" evidence="14">
    <location>
        <begin position="1169"/>
        <end position="1196"/>
    </location>
</feature>
<comment type="similarity">
    <text evidence="3">Belongs to the krueppel C2H2-type zinc-finger protein family.</text>
</comment>
<feature type="domain" description="C2H2-type" evidence="14">
    <location>
        <begin position="686"/>
        <end position="713"/>
    </location>
</feature>
<feature type="domain" description="C2H2-type" evidence="14">
    <location>
        <begin position="1141"/>
        <end position="1168"/>
    </location>
</feature>
<dbReference type="FunFam" id="3.30.160.60:FF:000264">
    <property type="entry name" value="Zinc finger protein 236"/>
    <property type="match status" value="3"/>
</dbReference>
<evidence type="ECO:0000313" key="15">
    <source>
        <dbReference type="EnsemblMetazoa" id="XP_011672089"/>
    </source>
</evidence>
<dbReference type="FunFam" id="3.30.160.60:FF:002672">
    <property type="entry name" value="Zinc finger protein 347"/>
    <property type="match status" value="1"/>
</dbReference>
<dbReference type="InterPro" id="IPR013087">
    <property type="entry name" value="Znf_C2H2_type"/>
</dbReference>
<feature type="domain" description="C2H2-type" evidence="14">
    <location>
        <begin position="234"/>
        <end position="261"/>
    </location>
</feature>
<dbReference type="FunFam" id="3.30.160.60:FF:002343">
    <property type="entry name" value="Zinc finger protein 33A"/>
    <property type="match status" value="1"/>
</dbReference>
<feature type="compositionally biased region" description="Basic and acidic residues" evidence="13">
    <location>
        <begin position="1782"/>
        <end position="1794"/>
    </location>
</feature>
<feature type="domain" description="C2H2-type" evidence="14">
    <location>
        <begin position="742"/>
        <end position="769"/>
    </location>
</feature>
<dbReference type="FunFam" id="3.30.160.60:FF:000376">
    <property type="entry name" value="Zinc finger protein 236"/>
    <property type="match status" value="1"/>
</dbReference>
<dbReference type="GO" id="GO:0000978">
    <property type="term" value="F:RNA polymerase II cis-regulatory region sequence-specific DNA binding"/>
    <property type="evidence" value="ECO:0000318"/>
    <property type="project" value="GO_Central"/>
</dbReference>
<dbReference type="FunFam" id="3.30.160.60:FF:000075">
    <property type="entry name" value="Putative zinc finger protein 536"/>
    <property type="match status" value="1"/>
</dbReference>
<dbReference type="GO" id="GO:0000981">
    <property type="term" value="F:DNA-binding transcription factor activity, RNA polymerase II-specific"/>
    <property type="evidence" value="ECO:0000318"/>
    <property type="project" value="GO_Central"/>
</dbReference>
<feature type="domain" description="C2H2-type" evidence="14">
    <location>
        <begin position="511"/>
        <end position="538"/>
    </location>
</feature>
<keyword evidence="4" id="KW-0479">Metal-binding</keyword>
<dbReference type="Pfam" id="PF13465">
    <property type="entry name" value="zf-H2C2_2"/>
    <property type="match status" value="1"/>
</dbReference>
<evidence type="ECO:0000256" key="9">
    <source>
        <dbReference type="ARBA" id="ARBA00023125"/>
    </source>
</evidence>
<feature type="domain" description="C2H2-type" evidence="14">
    <location>
        <begin position="1807"/>
        <end position="1834"/>
    </location>
</feature>
<dbReference type="FunFam" id="3.30.160.60:FF:000385">
    <property type="entry name" value="Zinc finger protein 236 variant"/>
    <property type="match status" value="1"/>
</dbReference>
<dbReference type="FunFam" id="3.30.160.60:FF:004275">
    <property type="match status" value="1"/>
</dbReference>
<feature type="domain" description="C2H2-type" evidence="14">
    <location>
        <begin position="539"/>
        <end position="566"/>
    </location>
</feature>
<dbReference type="Proteomes" id="UP000007110">
    <property type="component" value="Unassembled WGS sequence"/>
</dbReference>
<dbReference type="GO" id="GO:0008270">
    <property type="term" value="F:zinc ion binding"/>
    <property type="evidence" value="ECO:0007669"/>
    <property type="project" value="UniProtKB-KW"/>
</dbReference>
<dbReference type="InterPro" id="IPR036236">
    <property type="entry name" value="Znf_C2H2_sf"/>
</dbReference>